<protein>
    <submittedName>
        <fullName evidence="2">Uncharacterized protein</fullName>
    </submittedName>
</protein>
<dbReference type="EMBL" id="BTSX01000002">
    <property type="protein sequence ID" value="GMS85853.1"/>
    <property type="molecule type" value="Genomic_DNA"/>
</dbReference>
<comment type="caution">
    <text evidence="2">The sequence shown here is derived from an EMBL/GenBank/DDBJ whole genome shotgun (WGS) entry which is preliminary data.</text>
</comment>
<reference evidence="2" key="1">
    <citation type="submission" date="2023-10" db="EMBL/GenBank/DDBJ databases">
        <title>Genome assembly of Pristionchus species.</title>
        <authorList>
            <person name="Yoshida K."/>
            <person name="Sommer R.J."/>
        </authorList>
    </citation>
    <scope>NUCLEOTIDE SEQUENCE</scope>
    <source>
        <strain evidence="2">RS0144</strain>
    </source>
</reference>
<accession>A0AAV5SUU2</accession>
<feature type="compositionally biased region" description="Basic residues" evidence="1">
    <location>
        <begin position="46"/>
        <end position="55"/>
    </location>
</feature>
<evidence type="ECO:0000313" key="3">
    <source>
        <dbReference type="Proteomes" id="UP001432027"/>
    </source>
</evidence>
<dbReference type="Proteomes" id="UP001432027">
    <property type="component" value="Unassembled WGS sequence"/>
</dbReference>
<sequence length="141" mass="16303">MDRELKEDERMLEQMREMDKELEQLKIPNREKYAQVDAQMPQVTSQRKRRRHKAKMGSLEKGVLEAQSDTESKPEIVSALSEEENSRVSAPHPHLIPKLQPRVIDVKPVPDAPKPVRAPRSPIPRTPLSFLRSLPRSQTIR</sequence>
<name>A0AAV5SUU2_9BILA</name>
<keyword evidence="3" id="KW-1185">Reference proteome</keyword>
<proteinExistence type="predicted"/>
<organism evidence="2 3">
    <name type="scientific">Pristionchus entomophagus</name>
    <dbReference type="NCBI Taxonomy" id="358040"/>
    <lineage>
        <taxon>Eukaryota</taxon>
        <taxon>Metazoa</taxon>
        <taxon>Ecdysozoa</taxon>
        <taxon>Nematoda</taxon>
        <taxon>Chromadorea</taxon>
        <taxon>Rhabditida</taxon>
        <taxon>Rhabditina</taxon>
        <taxon>Diplogasteromorpha</taxon>
        <taxon>Diplogasteroidea</taxon>
        <taxon>Neodiplogasteridae</taxon>
        <taxon>Pristionchus</taxon>
    </lineage>
</organism>
<gene>
    <name evidence="2" type="ORF">PENTCL1PPCAC_8028</name>
</gene>
<dbReference type="AlphaFoldDB" id="A0AAV5SUU2"/>
<feature type="region of interest" description="Disordered" evidence="1">
    <location>
        <begin position="35"/>
        <end position="141"/>
    </location>
</feature>
<evidence type="ECO:0000313" key="2">
    <source>
        <dbReference type="EMBL" id="GMS85853.1"/>
    </source>
</evidence>
<evidence type="ECO:0000256" key="1">
    <source>
        <dbReference type="SAM" id="MobiDB-lite"/>
    </source>
</evidence>